<protein>
    <submittedName>
        <fullName evidence="2">Uncharacterized protein</fullName>
    </submittedName>
</protein>
<evidence type="ECO:0000313" key="3">
    <source>
        <dbReference type="Proteomes" id="UP001311232"/>
    </source>
</evidence>
<comment type="caution">
    <text evidence="2">The sequence shown here is derived from an EMBL/GenBank/DDBJ whole genome shotgun (WGS) entry which is preliminary data.</text>
</comment>
<evidence type="ECO:0000313" key="2">
    <source>
        <dbReference type="EMBL" id="KAK5604870.1"/>
    </source>
</evidence>
<gene>
    <name evidence="2" type="ORF">CRENBAI_008128</name>
</gene>
<accession>A0AAV9R9T7</accession>
<dbReference type="EMBL" id="JAHHUM010002322">
    <property type="protein sequence ID" value="KAK5604870.1"/>
    <property type="molecule type" value="Genomic_DNA"/>
</dbReference>
<name>A0AAV9R9T7_9TELE</name>
<evidence type="ECO:0000256" key="1">
    <source>
        <dbReference type="SAM" id="MobiDB-lite"/>
    </source>
</evidence>
<proteinExistence type="predicted"/>
<sequence>MNSDPNPMSPPTPMNPDLNFPTGPPPKDTDIEHMPPNPNAMNPLPKAHGHTPTGELHARKPTKQHPQSASSRHSPPPNTPTASHPHHTARCDSQARALPNATLPPAHRRKTTDTAEHRAHNGTPNPTPRWDKHIRQEVPSQHQALGAAVPHHAPATTQTHHFTATATVAQPVSGAERGDLSQITQQKNSL</sequence>
<dbReference type="AlphaFoldDB" id="A0AAV9R9T7"/>
<feature type="region of interest" description="Disordered" evidence="1">
    <location>
        <begin position="1"/>
        <end position="190"/>
    </location>
</feature>
<keyword evidence="3" id="KW-1185">Reference proteome</keyword>
<organism evidence="2 3">
    <name type="scientific">Crenichthys baileyi</name>
    <name type="common">White River springfish</name>
    <dbReference type="NCBI Taxonomy" id="28760"/>
    <lineage>
        <taxon>Eukaryota</taxon>
        <taxon>Metazoa</taxon>
        <taxon>Chordata</taxon>
        <taxon>Craniata</taxon>
        <taxon>Vertebrata</taxon>
        <taxon>Euteleostomi</taxon>
        <taxon>Actinopterygii</taxon>
        <taxon>Neopterygii</taxon>
        <taxon>Teleostei</taxon>
        <taxon>Neoteleostei</taxon>
        <taxon>Acanthomorphata</taxon>
        <taxon>Ovalentaria</taxon>
        <taxon>Atherinomorphae</taxon>
        <taxon>Cyprinodontiformes</taxon>
        <taxon>Goodeidae</taxon>
        <taxon>Crenichthys</taxon>
    </lineage>
</organism>
<reference evidence="2 3" key="1">
    <citation type="submission" date="2021-06" db="EMBL/GenBank/DDBJ databases">
        <authorList>
            <person name="Palmer J.M."/>
        </authorList>
    </citation>
    <scope>NUCLEOTIDE SEQUENCE [LARGE SCALE GENOMIC DNA]</scope>
    <source>
        <strain evidence="2 3">MEX-2019</strain>
        <tissue evidence="2">Muscle</tissue>
    </source>
</reference>
<feature type="compositionally biased region" description="Polar residues" evidence="1">
    <location>
        <begin position="181"/>
        <end position="190"/>
    </location>
</feature>
<feature type="compositionally biased region" description="Low complexity" evidence="1">
    <location>
        <begin position="147"/>
        <end position="170"/>
    </location>
</feature>
<dbReference type="Proteomes" id="UP001311232">
    <property type="component" value="Unassembled WGS sequence"/>
</dbReference>
<feature type="compositionally biased region" description="Polar residues" evidence="1">
    <location>
        <begin position="64"/>
        <end position="73"/>
    </location>
</feature>